<evidence type="ECO:0000259" key="6">
    <source>
        <dbReference type="Pfam" id="PF13193"/>
    </source>
</evidence>
<dbReference type="SUPFAM" id="SSF56801">
    <property type="entry name" value="Acetyl-CoA synthetase-like"/>
    <property type="match status" value="1"/>
</dbReference>
<evidence type="ECO:0000256" key="3">
    <source>
        <dbReference type="ARBA" id="ARBA00022741"/>
    </source>
</evidence>
<dbReference type="GO" id="GO:0005524">
    <property type="term" value="F:ATP binding"/>
    <property type="evidence" value="ECO:0007669"/>
    <property type="project" value="UniProtKB-KW"/>
</dbReference>
<dbReference type="Gene3D" id="3.30.300.30">
    <property type="match status" value="1"/>
</dbReference>
<dbReference type="InterPro" id="IPR042099">
    <property type="entry name" value="ANL_N_sf"/>
</dbReference>
<evidence type="ECO:0000256" key="4">
    <source>
        <dbReference type="ARBA" id="ARBA00022840"/>
    </source>
</evidence>
<dbReference type="Pfam" id="PF13193">
    <property type="entry name" value="AMP-binding_C"/>
    <property type="match status" value="1"/>
</dbReference>
<keyword evidence="3" id="KW-0547">Nucleotide-binding</keyword>
<keyword evidence="8" id="KW-1185">Reference proteome</keyword>
<dbReference type="Gene3D" id="3.40.50.12780">
    <property type="entry name" value="N-terminal domain of ligase-like"/>
    <property type="match status" value="1"/>
</dbReference>
<dbReference type="EMBL" id="BSFQ01000019">
    <property type="protein sequence ID" value="GLL13137.1"/>
    <property type="molecule type" value="Genomic_DNA"/>
</dbReference>
<protein>
    <submittedName>
        <fullName evidence="7">ATP-dependent acyl-CoA ligase</fullName>
    </submittedName>
</protein>
<dbReference type="GO" id="GO:0004467">
    <property type="term" value="F:long-chain fatty acid-CoA ligase activity"/>
    <property type="evidence" value="ECO:0007669"/>
    <property type="project" value="TreeGrafter"/>
</dbReference>
<keyword evidence="4" id="KW-0067">ATP-binding</keyword>
<evidence type="ECO:0000256" key="1">
    <source>
        <dbReference type="ARBA" id="ARBA00006432"/>
    </source>
</evidence>
<sequence>MTARTLGDLLAAHPHDTAWTVAGERTSPAALDTAAKRLAAGFLGLGHEPGDHVALMMRASPAALAVWFGLARAGLVEVPLNTATRGHLLEHLLAHSRARTVVCDAEFLPLVREAAPAGVRIVVHGSGDAPSLEDVEREPAGFSAVDPDATTVVLYTSGTTGPPKGVRLSHRSNLWLARRTVELMGYTAADRLYSVFPLFHSNARFCSVLPALLTGAGLVMDRRFSASGFWDTCRAHGITAFNFQGAMLTLLHNRSPRPDDADNPVRVGFGAPCPPEVTEAFERRFGVALTEIYGSTEASLVVEGPPGERRSGSPGRAAAGYEVRIVDERGHEVPRGEAGEIVCRPKEPGILFSGYHDMPEETVEAWRDLWFHTGDRGRMDAAGYLYFLDRLSDSIRRRGENVSSWEIERVLATHPAVDAVAAYGVPSPLSEEDVMVAVVLVPGAGLDGPGVVAHCTGRLTEFAVPRYVRFLDALPVTPSQRTEKYKLRADGVTADTWDREA</sequence>
<dbReference type="GO" id="GO:0005886">
    <property type="term" value="C:plasma membrane"/>
    <property type="evidence" value="ECO:0007669"/>
    <property type="project" value="TreeGrafter"/>
</dbReference>
<feature type="domain" description="AMP-dependent synthetase/ligase" evidence="5">
    <location>
        <begin position="11"/>
        <end position="355"/>
    </location>
</feature>
<reference evidence="7" key="2">
    <citation type="submission" date="2023-01" db="EMBL/GenBank/DDBJ databases">
        <authorList>
            <person name="Sun Q."/>
            <person name="Evtushenko L."/>
        </authorList>
    </citation>
    <scope>NUCLEOTIDE SEQUENCE</scope>
    <source>
        <strain evidence="7">VKM Ac-1069</strain>
    </source>
</reference>
<dbReference type="RefSeq" id="WP_081924024.1">
    <property type="nucleotide sequence ID" value="NZ_BAAAUZ010000039.1"/>
</dbReference>
<organism evidence="7 8">
    <name type="scientific">Pseudonocardia halophobica</name>
    <dbReference type="NCBI Taxonomy" id="29401"/>
    <lineage>
        <taxon>Bacteria</taxon>
        <taxon>Bacillati</taxon>
        <taxon>Actinomycetota</taxon>
        <taxon>Actinomycetes</taxon>
        <taxon>Pseudonocardiales</taxon>
        <taxon>Pseudonocardiaceae</taxon>
        <taxon>Pseudonocardia</taxon>
    </lineage>
</organism>
<accession>A0A9W6NY43</accession>
<dbReference type="PANTHER" id="PTHR43107">
    <property type="entry name" value="LONG-CHAIN FATTY ACID TRANSPORT PROTEIN"/>
    <property type="match status" value="1"/>
</dbReference>
<dbReference type="GO" id="GO:0005324">
    <property type="term" value="F:long-chain fatty acid transmembrane transporter activity"/>
    <property type="evidence" value="ECO:0007669"/>
    <property type="project" value="TreeGrafter"/>
</dbReference>
<dbReference type="InterPro" id="IPR045851">
    <property type="entry name" value="AMP-bd_C_sf"/>
</dbReference>
<evidence type="ECO:0000313" key="7">
    <source>
        <dbReference type="EMBL" id="GLL13137.1"/>
    </source>
</evidence>
<reference evidence="7" key="1">
    <citation type="journal article" date="2014" name="Int. J. Syst. Evol. Microbiol.">
        <title>Complete genome sequence of Corynebacterium casei LMG S-19264T (=DSM 44701T), isolated from a smear-ripened cheese.</title>
        <authorList>
            <consortium name="US DOE Joint Genome Institute (JGI-PGF)"/>
            <person name="Walter F."/>
            <person name="Albersmeier A."/>
            <person name="Kalinowski J."/>
            <person name="Ruckert C."/>
        </authorList>
    </citation>
    <scope>NUCLEOTIDE SEQUENCE</scope>
    <source>
        <strain evidence="7">VKM Ac-1069</strain>
    </source>
</reference>
<evidence type="ECO:0000256" key="2">
    <source>
        <dbReference type="ARBA" id="ARBA00022598"/>
    </source>
</evidence>
<comment type="caution">
    <text evidence="7">The sequence shown here is derived from an EMBL/GenBank/DDBJ whole genome shotgun (WGS) entry which is preliminary data.</text>
</comment>
<dbReference type="PANTHER" id="PTHR43107:SF15">
    <property type="entry name" value="FATTY ACID TRANSPORT PROTEIN 3, ISOFORM A"/>
    <property type="match status" value="1"/>
</dbReference>
<proteinExistence type="inferred from homology"/>
<evidence type="ECO:0000259" key="5">
    <source>
        <dbReference type="Pfam" id="PF00501"/>
    </source>
</evidence>
<dbReference type="Pfam" id="PF00501">
    <property type="entry name" value="AMP-binding"/>
    <property type="match status" value="1"/>
</dbReference>
<dbReference type="PROSITE" id="PS00455">
    <property type="entry name" value="AMP_BINDING"/>
    <property type="match status" value="1"/>
</dbReference>
<dbReference type="GO" id="GO:0044539">
    <property type="term" value="P:long-chain fatty acid import into cell"/>
    <property type="evidence" value="ECO:0007669"/>
    <property type="project" value="TreeGrafter"/>
</dbReference>
<evidence type="ECO:0000313" key="8">
    <source>
        <dbReference type="Proteomes" id="UP001143463"/>
    </source>
</evidence>
<feature type="domain" description="AMP-binding enzyme C-terminal" evidence="6">
    <location>
        <begin position="406"/>
        <end position="479"/>
    </location>
</feature>
<dbReference type="AlphaFoldDB" id="A0A9W6NY43"/>
<comment type="similarity">
    <text evidence="1">Belongs to the ATP-dependent AMP-binding enzyme family.</text>
</comment>
<dbReference type="InterPro" id="IPR000873">
    <property type="entry name" value="AMP-dep_synth/lig_dom"/>
</dbReference>
<dbReference type="InterPro" id="IPR020845">
    <property type="entry name" value="AMP-binding_CS"/>
</dbReference>
<dbReference type="InterPro" id="IPR025110">
    <property type="entry name" value="AMP-bd_C"/>
</dbReference>
<dbReference type="Proteomes" id="UP001143463">
    <property type="component" value="Unassembled WGS sequence"/>
</dbReference>
<gene>
    <name evidence="7" type="ORF">GCM10017577_42800</name>
</gene>
<name>A0A9W6NY43_9PSEU</name>
<keyword evidence="2 7" id="KW-0436">Ligase</keyword>